<evidence type="ECO:0000313" key="2">
    <source>
        <dbReference type="EMBL" id="MDF0708288.1"/>
    </source>
</evidence>
<comment type="caution">
    <text evidence="2">The sequence shown here is derived from an EMBL/GenBank/DDBJ whole genome shotgun (WGS) entry which is preliminary data.</text>
</comment>
<proteinExistence type="predicted"/>
<gene>
    <name evidence="2" type="ORF">PY091_13770</name>
</gene>
<keyword evidence="1" id="KW-0812">Transmembrane</keyword>
<evidence type="ECO:0000256" key="1">
    <source>
        <dbReference type="SAM" id="Phobius"/>
    </source>
</evidence>
<dbReference type="Proteomes" id="UP001217083">
    <property type="component" value="Unassembled WGS sequence"/>
</dbReference>
<dbReference type="RefSeq" id="WP_275650235.1">
    <property type="nucleotide sequence ID" value="NZ_JARFVA010000005.1"/>
</dbReference>
<organism evidence="2 3">
    <name type="scientific">Flagellimonas okinawensis</name>
    <dbReference type="NCBI Taxonomy" id="3031324"/>
    <lineage>
        <taxon>Bacteria</taxon>
        <taxon>Pseudomonadati</taxon>
        <taxon>Bacteroidota</taxon>
        <taxon>Flavobacteriia</taxon>
        <taxon>Flavobacteriales</taxon>
        <taxon>Flavobacteriaceae</taxon>
        <taxon>Flagellimonas</taxon>
    </lineage>
</organism>
<keyword evidence="1" id="KW-1133">Transmembrane helix</keyword>
<dbReference type="EMBL" id="JARFVA010000005">
    <property type="protein sequence ID" value="MDF0708288.1"/>
    <property type="molecule type" value="Genomic_DNA"/>
</dbReference>
<feature type="transmembrane region" description="Helical" evidence="1">
    <location>
        <begin position="148"/>
        <end position="165"/>
    </location>
</feature>
<keyword evidence="3" id="KW-1185">Reference proteome</keyword>
<accession>A0ABT5XQW8</accession>
<keyword evidence="1" id="KW-0472">Membrane</keyword>
<evidence type="ECO:0000313" key="3">
    <source>
        <dbReference type="Proteomes" id="UP001217083"/>
    </source>
</evidence>
<reference evidence="2 3" key="1">
    <citation type="submission" date="2023-03" db="EMBL/GenBank/DDBJ databases">
        <title>Muricauda XX sp. nov. and Muricauda XXX sp. nov., two novel species isolated from Okinawa Trough.</title>
        <authorList>
            <person name="Cao W."/>
            <person name="Deng X."/>
        </authorList>
    </citation>
    <scope>NUCLEOTIDE SEQUENCE [LARGE SCALE GENOMIC DNA]</scope>
    <source>
        <strain evidence="2 3">81s02</strain>
    </source>
</reference>
<protein>
    <submittedName>
        <fullName evidence="2">Uncharacterized protein</fullName>
    </submittedName>
</protein>
<name>A0ABT5XQW8_9FLAO</name>
<feature type="transmembrane region" description="Helical" evidence="1">
    <location>
        <begin position="9"/>
        <end position="28"/>
    </location>
</feature>
<feature type="transmembrane region" description="Helical" evidence="1">
    <location>
        <begin position="96"/>
        <end position="114"/>
    </location>
</feature>
<sequence>MTLKRIDKILLFAYIGIHLIVALIYMLNLYDREWIQDFYFVIPLCYVFLIFDVYHKRFWNNKILFIWGLVGVIQLVFYYTYRDLPQIQNVNGNDLVWLKALPLTIVTSFILNLINKRIYGDNFIVTTLRLDSDRIDPNDGRKLRPADYLFSLAGFMIIIVGTVSTN</sequence>
<feature type="transmembrane region" description="Helical" evidence="1">
    <location>
        <begin position="63"/>
        <end position="81"/>
    </location>
</feature>
<feature type="transmembrane region" description="Helical" evidence="1">
    <location>
        <begin position="34"/>
        <end position="51"/>
    </location>
</feature>